<sequence length="62" mass="7223">LYLEDYYSKLPLLDEFPVKGAYHANEMAYIFGLDQPLPIVGDEEDLKFRDIYVDMMAAFIKS</sequence>
<evidence type="ECO:0000313" key="1">
    <source>
        <dbReference type="Proteomes" id="UP000095287"/>
    </source>
</evidence>
<dbReference type="SUPFAM" id="SSF53474">
    <property type="entry name" value="alpha/beta-Hydrolases"/>
    <property type="match status" value="1"/>
</dbReference>
<dbReference type="Gene3D" id="3.40.50.1820">
    <property type="entry name" value="alpha/beta hydrolase"/>
    <property type="match status" value="1"/>
</dbReference>
<dbReference type="Proteomes" id="UP000095287">
    <property type="component" value="Unplaced"/>
</dbReference>
<keyword evidence="1" id="KW-1185">Reference proteome</keyword>
<proteinExistence type="predicted"/>
<organism evidence="1 2">
    <name type="scientific">Steinernema glaseri</name>
    <dbReference type="NCBI Taxonomy" id="37863"/>
    <lineage>
        <taxon>Eukaryota</taxon>
        <taxon>Metazoa</taxon>
        <taxon>Ecdysozoa</taxon>
        <taxon>Nematoda</taxon>
        <taxon>Chromadorea</taxon>
        <taxon>Rhabditida</taxon>
        <taxon>Tylenchina</taxon>
        <taxon>Panagrolaimomorpha</taxon>
        <taxon>Strongyloidoidea</taxon>
        <taxon>Steinernematidae</taxon>
        <taxon>Steinernema</taxon>
    </lineage>
</organism>
<accession>A0A1I7Z6H3</accession>
<evidence type="ECO:0000313" key="2">
    <source>
        <dbReference type="WBParaSite" id="L893_g23408.t1"/>
    </source>
</evidence>
<dbReference type="AlphaFoldDB" id="A0A1I7Z6H3"/>
<dbReference type="InterPro" id="IPR029058">
    <property type="entry name" value="AB_hydrolase_fold"/>
</dbReference>
<dbReference type="WBParaSite" id="L893_g23408.t1">
    <property type="protein sequence ID" value="L893_g23408.t1"/>
    <property type="gene ID" value="L893_g23408"/>
</dbReference>
<protein>
    <submittedName>
        <fullName evidence="2">COesterase domain-containing protein</fullName>
    </submittedName>
</protein>
<name>A0A1I7Z6H3_9BILA</name>
<reference evidence="2" key="1">
    <citation type="submission" date="2016-11" db="UniProtKB">
        <authorList>
            <consortium name="WormBaseParasite"/>
        </authorList>
    </citation>
    <scope>IDENTIFICATION</scope>
</reference>